<organism evidence="7 8">
    <name type="scientific">Tautonia plasticadhaerens</name>
    <dbReference type="NCBI Taxonomy" id="2527974"/>
    <lineage>
        <taxon>Bacteria</taxon>
        <taxon>Pseudomonadati</taxon>
        <taxon>Planctomycetota</taxon>
        <taxon>Planctomycetia</taxon>
        <taxon>Isosphaerales</taxon>
        <taxon>Isosphaeraceae</taxon>
        <taxon>Tautonia</taxon>
    </lineage>
</organism>
<dbReference type="PIRSF" id="PIRSF006060">
    <property type="entry name" value="AA_transporter"/>
    <property type="match status" value="1"/>
</dbReference>
<comment type="subcellular location">
    <subcellularLocation>
        <location evidence="1">Membrane</location>
        <topology evidence="1">Multi-pass membrane protein</topology>
    </subcellularLocation>
</comment>
<sequence>MSQEDSSRDAQELADFGYRQRLDRTLGSFSSFAVGFSYLSILTGLPQLFYLGYGAGGPAFFWTWPAVFLGQFLVALCFAELASEFPLSGGVYQWSKHAGSPGVGWMAGWVYLACSAITLSAVALALQVTLPQLSPAFQFIGSGDDPTDAARNAVLLGCVLLVFSTLVNSVGVRLLSRINNVGVFAEIVGAVLLVVLLASAMKRSPAIVLETYDRGEGHPLGYLGAFLGAALTATYVMYGFDTAGSLAEETDEPRRRAPRAILGALGSVGLVGALLIVTALCAVSDPADPMLGQVTGGMPYVITQVLGSALGRPLLCLLVVAVTVCTLTVHAAAVRLMFAMARDNNLPFSEGLARISETSRTPTLPAVFLGACAVVLLVVNVNYPRVIEVMASVSIVWANLAYLLVTAPLLLRRIRTGARGSGPFSLGKWGLPINALAVAWGAFVIVNLGWPRAEVYGDGPLRRFCAPLMTAAMLLIGGSYYLLVRRHKTGVLETHRAPAMAPGSMLLDHDGGGRG</sequence>
<dbReference type="RefSeq" id="WP_145271772.1">
    <property type="nucleotide sequence ID" value="NZ_CP036426.1"/>
</dbReference>
<keyword evidence="4 6" id="KW-1133">Transmembrane helix</keyword>
<evidence type="ECO:0000256" key="5">
    <source>
        <dbReference type="ARBA" id="ARBA00023136"/>
    </source>
</evidence>
<feature type="transmembrane region" description="Helical" evidence="6">
    <location>
        <begin position="389"/>
        <end position="411"/>
    </location>
</feature>
<evidence type="ECO:0000256" key="6">
    <source>
        <dbReference type="SAM" id="Phobius"/>
    </source>
</evidence>
<evidence type="ECO:0000313" key="7">
    <source>
        <dbReference type="EMBL" id="QDV35880.1"/>
    </source>
</evidence>
<dbReference type="OrthoDB" id="9762947at2"/>
<feature type="transmembrane region" description="Helical" evidence="6">
    <location>
        <begin position="362"/>
        <end position="383"/>
    </location>
</feature>
<evidence type="ECO:0000256" key="3">
    <source>
        <dbReference type="ARBA" id="ARBA00022692"/>
    </source>
</evidence>
<feature type="transmembrane region" description="Helical" evidence="6">
    <location>
        <begin position="461"/>
        <end position="483"/>
    </location>
</feature>
<keyword evidence="8" id="KW-1185">Reference proteome</keyword>
<dbReference type="InterPro" id="IPR002293">
    <property type="entry name" value="AA/rel_permease1"/>
</dbReference>
<dbReference type="Pfam" id="PF13520">
    <property type="entry name" value="AA_permease_2"/>
    <property type="match status" value="1"/>
</dbReference>
<name>A0A518H4W3_9BACT</name>
<feature type="transmembrane region" description="Helical" evidence="6">
    <location>
        <begin position="59"/>
        <end position="82"/>
    </location>
</feature>
<reference evidence="7 8" key="1">
    <citation type="submission" date="2019-02" db="EMBL/GenBank/DDBJ databases">
        <title>Deep-cultivation of Planctomycetes and their phenomic and genomic characterization uncovers novel biology.</title>
        <authorList>
            <person name="Wiegand S."/>
            <person name="Jogler M."/>
            <person name="Boedeker C."/>
            <person name="Pinto D."/>
            <person name="Vollmers J."/>
            <person name="Rivas-Marin E."/>
            <person name="Kohn T."/>
            <person name="Peeters S.H."/>
            <person name="Heuer A."/>
            <person name="Rast P."/>
            <person name="Oberbeckmann S."/>
            <person name="Bunk B."/>
            <person name="Jeske O."/>
            <person name="Meyerdierks A."/>
            <person name="Storesund J.E."/>
            <person name="Kallscheuer N."/>
            <person name="Luecker S."/>
            <person name="Lage O.M."/>
            <person name="Pohl T."/>
            <person name="Merkel B.J."/>
            <person name="Hornburger P."/>
            <person name="Mueller R.-W."/>
            <person name="Bruemmer F."/>
            <person name="Labrenz M."/>
            <person name="Spormann A.M."/>
            <person name="Op den Camp H."/>
            <person name="Overmann J."/>
            <person name="Amann R."/>
            <person name="Jetten M.S.M."/>
            <person name="Mascher T."/>
            <person name="Medema M.H."/>
            <person name="Devos D.P."/>
            <person name="Kaster A.-K."/>
            <person name="Ovreas L."/>
            <person name="Rohde M."/>
            <person name="Galperin M.Y."/>
            <person name="Jogler C."/>
        </authorList>
    </citation>
    <scope>NUCLEOTIDE SEQUENCE [LARGE SCALE GENOMIC DNA]</scope>
    <source>
        <strain evidence="7 8">ElP</strain>
    </source>
</reference>
<evidence type="ECO:0000256" key="2">
    <source>
        <dbReference type="ARBA" id="ARBA00022448"/>
    </source>
</evidence>
<keyword evidence="2" id="KW-0813">Transport</keyword>
<gene>
    <name evidence="7" type="primary">puuP</name>
    <name evidence="7" type="ORF">ElP_37880</name>
</gene>
<dbReference type="EMBL" id="CP036426">
    <property type="protein sequence ID" value="QDV35880.1"/>
    <property type="molecule type" value="Genomic_DNA"/>
</dbReference>
<feature type="transmembrane region" description="Helical" evidence="6">
    <location>
        <begin position="149"/>
        <end position="169"/>
    </location>
</feature>
<dbReference type="Gene3D" id="1.20.1740.10">
    <property type="entry name" value="Amino acid/polyamine transporter I"/>
    <property type="match status" value="1"/>
</dbReference>
<keyword evidence="3 6" id="KW-0812">Transmembrane</keyword>
<dbReference type="GO" id="GO:0016020">
    <property type="term" value="C:membrane"/>
    <property type="evidence" value="ECO:0007669"/>
    <property type="project" value="UniProtKB-SubCell"/>
</dbReference>
<dbReference type="AlphaFoldDB" id="A0A518H4W3"/>
<feature type="transmembrane region" description="Helical" evidence="6">
    <location>
        <begin position="29"/>
        <end position="53"/>
    </location>
</feature>
<feature type="transmembrane region" description="Helical" evidence="6">
    <location>
        <begin position="260"/>
        <end position="280"/>
    </location>
</feature>
<dbReference type="GO" id="GO:0022857">
    <property type="term" value="F:transmembrane transporter activity"/>
    <property type="evidence" value="ECO:0007669"/>
    <property type="project" value="InterPro"/>
</dbReference>
<dbReference type="Proteomes" id="UP000317835">
    <property type="component" value="Chromosome"/>
</dbReference>
<accession>A0A518H4W3</accession>
<feature type="transmembrane region" description="Helical" evidence="6">
    <location>
        <begin position="220"/>
        <end position="240"/>
    </location>
</feature>
<keyword evidence="5 6" id="KW-0472">Membrane</keyword>
<evidence type="ECO:0000256" key="1">
    <source>
        <dbReference type="ARBA" id="ARBA00004141"/>
    </source>
</evidence>
<feature type="transmembrane region" description="Helical" evidence="6">
    <location>
        <begin position="181"/>
        <end position="200"/>
    </location>
</feature>
<dbReference type="PANTHER" id="PTHR45649">
    <property type="entry name" value="AMINO-ACID PERMEASE BAT1"/>
    <property type="match status" value="1"/>
</dbReference>
<evidence type="ECO:0000313" key="8">
    <source>
        <dbReference type="Proteomes" id="UP000317835"/>
    </source>
</evidence>
<dbReference type="PANTHER" id="PTHR45649:SF26">
    <property type="entry name" value="OS04G0435100 PROTEIN"/>
    <property type="match status" value="1"/>
</dbReference>
<proteinExistence type="predicted"/>
<evidence type="ECO:0000256" key="4">
    <source>
        <dbReference type="ARBA" id="ARBA00022989"/>
    </source>
</evidence>
<feature type="transmembrane region" description="Helical" evidence="6">
    <location>
        <begin position="103"/>
        <end position="129"/>
    </location>
</feature>
<protein>
    <submittedName>
        <fullName evidence="7">Putrescine importer PuuP</fullName>
    </submittedName>
</protein>
<feature type="transmembrane region" description="Helical" evidence="6">
    <location>
        <begin position="431"/>
        <end position="449"/>
    </location>
</feature>
<dbReference type="KEGG" id="tpla:ElP_37880"/>
<feature type="transmembrane region" description="Helical" evidence="6">
    <location>
        <begin position="317"/>
        <end position="341"/>
    </location>
</feature>